<proteinExistence type="predicted"/>
<gene>
    <name evidence="1" type="ORF">PEVE_00033499</name>
</gene>
<dbReference type="Proteomes" id="UP001159427">
    <property type="component" value="Unassembled WGS sequence"/>
</dbReference>
<evidence type="ECO:0000313" key="2">
    <source>
        <dbReference type="Proteomes" id="UP001159427"/>
    </source>
</evidence>
<accession>A0ABN8T0I8</accession>
<dbReference type="EMBL" id="CALNXI010004996">
    <property type="protein sequence ID" value="CAH3196795.1"/>
    <property type="molecule type" value="Genomic_DNA"/>
</dbReference>
<feature type="non-terminal residue" evidence="1">
    <location>
        <position position="1"/>
    </location>
</feature>
<sequence length="108" mass="12432">SELVDEVFSLFKRYLNTKLGAQGKLIQGQSKIQRSSYAFKFKGNGKQFEVNAKLGNADDLSQVNTLVQEAQQLIRKRQKLIQIVDHRKDGWLVVHEYESDDLTSNFED</sequence>
<organism evidence="1 2">
    <name type="scientific">Porites evermanni</name>
    <dbReference type="NCBI Taxonomy" id="104178"/>
    <lineage>
        <taxon>Eukaryota</taxon>
        <taxon>Metazoa</taxon>
        <taxon>Cnidaria</taxon>
        <taxon>Anthozoa</taxon>
        <taxon>Hexacorallia</taxon>
        <taxon>Scleractinia</taxon>
        <taxon>Fungiina</taxon>
        <taxon>Poritidae</taxon>
        <taxon>Porites</taxon>
    </lineage>
</organism>
<reference evidence="1 2" key="1">
    <citation type="submission" date="2022-05" db="EMBL/GenBank/DDBJ databases">
        <authorList>
            <consortium name="Genoscope - CEA"/>
            <person name="William W."/>
        </authorList>
    </citation>
    <scope>NUCLEOTIDE SEQUENCE [LARGE SCALE GENOMIC DNA]</scope>
</reference>
<comment type="caution">
    <text evidence="1">The sequence shown here is derived from an EMBL/GenBank/DDBJ whole genome shotgun (WGS) entry which is preliminary data.</text>
</comment>
<keyword evidence="2" id="KW-1185">Reference proteome</keyword>
<protein>
    <submittedName>
        <fullName evidence="1">Uncharacterized protein</fullName>
    </submittedName>
</protein>
<evidence type="ECO:0000313" key="1">
    <source>
        <dbReference type="EMBL" id="CAH3196795.1"/>
    </source>
</evidence>
<name>A0ABN8T0I8_9CNID</name>